<dbReference type="Pfam" id="PF02653">
    <property type="entry name" value="BPD_transp_2"/>
    <property type="match status" value="1"/>
</dbReference>
<dbReference type="GO" id="GO:0015658">
    <property type="term" value="F:branched-chain amino acid transmembrane transporter activity"/>
    <property type="evidence" value="ECO:0007669"/>
    <property type="project" value="InterPro"/>
</dbReference>
<organism evidence="7 8">
    <name type="scientific">Candidatus Terasakiella magnetica</name>
    <dbReference type="NCBI Taxonomy" id="1867952"/>
    <lineage>
        <taxon>Bacteria</taxon>
        <taxon>Pseudomonadati</taxon>
        <taxon>Pseudomonadota</taxon>
        <taxon>Alphaproteobacteria</taxon>
        <taxon>Rhodospirillales</taxon>
        <taxon>Terasakiellaceae</taxon>
        <taxon>Terasakiella</taxon>
    </lineage>
</organism>
<protein>
    <submittedName>
        <fullName evidence="7">Branched-chain amino acid transport system permease protein LivM</fullName>
    </submittedName>
</protein>
<feature type="transmembrane region" description="Helical" evidence="6">
    <location>
        <begin position="59"/>
        <end position="78"/>
    </location>
</feature>
<comment type="subcellular location">
    <subcellularLocation>
        <location evidence="1">Cell membrane</location>
        <topology evidence="1">Multi-pass membrane protein</topology>
    </subcellularLocation>
</comment>
<dbReference type="Proteomes" id="UP000231658">
    <property type="component" value="Unassembled WGS sequence"/>
</dbReference>
<keyword evidence="8" id="KW-1185">Reference proteome</keyword>
<dbReference type="RefSeq" id="WP_069186202.1">
    <property type="nucleotide sequence ID" value="NZ_FLYE01000002.1"/>
</dbReference>
<evidence type="ECO:0000256" key="3">
    <source>
        <dbReference type="ARBA" id="ARBA00022692"/>
    </source>
</evidence>
<proteinExistence type="predicted"/>
<evidence type="ECO:0000313" key="8">
    <source>
        <dbReference type="Proteomes" id="UP000231658"/>
    </source>
</evidence>
<dbReference type="GO" id="GO:0005886">
    <property type="term" value="C:plasma membrane"/>
    <property type="evidence" value="ECO:0007669"/>
    <property type="project" value="UniProtKB-SubCell"/>
</dbReference>
<dbReference type="PANTHER" id="PTHR30482:SF18">
    <property type="entry name" value="BRANCHED AMINO ACID TRANSPORT SYSTEM PERMEASE"/>
    <property type="match status" value="1"/>
</dbReference>
<accession>A0A1C3RE33</accession>
<feature type="transmembrane region" description="Helical" evidence="6">
    <location>
        <begin position="205"/>
        <end position="225"/>
    </location>
</feature>
<dbReference type="PANTHER" id="PTHR30482">
    <property type="entry name" value="HIGH-AFFINITY BRANCHED-CHAIN AMINO ACID TRANSPORT SYSTEM PERMEASE"/>
    <property type="match status" value="1"/>
</dbReference>
<reference evidence="7 8" key="1">
    <citation type="submission" date="2016-07" db="EMBL/GenBank/DDBJ databases">
        <authorList>
            <person name="Lefevre C.T."/>
        </authorList>
    </citation>
    <scope>NUCLEOTIDE SEQUENCE [LARGE SCALE GENOMIC DNA]</scope>
    <source>
        <strain evidence="7">PR1</strain>
    </source>
</reference>
<sequence length="311" mass="33130">MMTLKSPRTGGILALCGVIAILPAFLDNAFHYEIAILIGFNAIVCIGLNLLIGYAGQISLGHGAFVGLGAYGSAILTMNQGWDPILAMLVSALFTGVLAFFIARPILKLKGHYLAMATLGMGIIISIVLNTEDQHTGGPDGMYVEGLSFMAEQMNWYWLVGALLVFSVWASLNLIHSPIGRALRAVHGSEVAAEVVGVDTTRFKVLIFVVSAVFASVVGSFGVYYSNFVSPDIAGFFHSIELVVMVVFGGMASTFGAVIGAAILTLLPQVLTFLHDYEHVVFGLILMLTMIFVPKGLVPTLAGLFKKGEKP</sequence>
<keyword evidence="2" id="KW-1003">Cell membrane</keyword>
<dbReference type="CDD" id="cd06581">
    <property type="entry name" value="TM_PBP1_LivM_like"/>
    <property type="match status" value="1"/>
</dbReference>
<name>A0A1C3RE33_9PROT</name>
<keyword evidence="5 6" id="KW-0472">Membrane</keyword>
<dbReference type="EMBL" id="FLYE01000002">
    <property type="protein sequence ID" value="SCA55491.1"/>
    <property type="molecule type" value="Genomic_DNA"/>
</dbReference>
<feature type="transmembrane region" description="Helical" evidence="6">
    <location>
        <begin position="112"/>
        <end position="129"/>
    </location>
</feature>
<evidence type="ECO:0000256" key="5">
    <source>
        <dbReference type="ARBA" id="ARBA00023136"/>
    </source>
</evidence>
<dbReference type="AlphaFoldDB" id="A0A1C3RE33"/>
<dbReference type="InterPro" id="IPR001851">
    <property type="entry name" value="ABC_transp_permease"/>
</dbReference>
<feature type="transmembrane region" description="Helical" evidence="6">
    <location>
        <begin position="279"/>
        <end position="305"/>
    </location>
</feature>
<feature type="transmembrane region" description="Helical" evidence="6">
    <location>
        <begin position="9"/>
        <end position="26"/>
    </location>
</feature>
<feature type="transmembrane region" description="Helical" evidence="6">
    <location>
        <begin position="156"/>
        <end position="175"/>
    </location>
</feature>
<keyword evidence="3 6" id="KW-0812">Transmembrane</keyword>
<evidence type="ECO:0000256" key="6">
    <source>
        <dbReference type="SAM" id="Phobius"/>
    </source>
</evidence>
<feature type="transmembrane region" description="Helical" evidence="6">
    <location>
        <begin position="245"/>
        <end position="267"/>
    </location>
</feature>
<gene>
    <name evidence="7" type="ORF">MTBPR1_100132</name>
</gene>
<feature type="transmembrane region" description="Helical" evidence="6">
    <location>
        <begin position="32"/>
        <end position="52"/>
    </location>
</feature>
<dbReference type="STRING" id="1867952.MTBPR1_100132"/>
<evidence type="ECO:0000256" key="4">
    <source>
        <dbReference type="ARBA" id="ARBA00022989"/>
    </source>
</evidence>
<dbReference type="InterPro" id="IPR043428">
    <property type="entry name" value="LivM-like"/>
</dbReference>
<evidence type="ECO:0000256" key="1">
    <source>
        <dbReference type="ARBA" id="ARBA00004651"/>
    </source>
</evidence>
<keyword evidence="4 6" id="KW-1133">Transmembrane helix</keyword>
<evidence type="ECO:0000256" key="2">
    <source>
        <dbReference type="ARBA" id="ARBA00022475"/>
    </source>
</evidence>
<feature type="transmembrane region" description="Helical" evidence="6">
    <location>
        <begin position="84"/>
        <end position="103"/>
    </location>
</feature>
<evidence type="ECO:0000313" key="7">
    <source>
        <dbReference type="EMBL" id="SCA55491.1"/>
    </source>
</evidence>